<dbReference type="InterPro" id="IPR052936">
    <property type="entry name" value="Jasmonate_Hydroxylase-like"/>
</dbReference>
<dbReference type="GO" id="GO:0004497">
    <property type="term" value="F:monooxygenase activity"/>
    <property type="evidence" value="ECO:0007669"/>
    <property type="project" value="UniProtKB-KW"/>
</dbReference>
<dbReference type="OrthoDB" id="9797060at2"/>
<dbReference type="AlphaFoldDB" id="F4QR39"/>
<organism evidence="2 3">
    <name type="scientific">Asticcacaulis biprosthecium C19</name>
    <dbReference type="NCBI Taxonomy" id="715226"/>
    <lineage>
        <taxon>Bacteria</taxon>
        <taxon>Pseudomonadati</taxon>
        <taxon>Pseudomonadota</taxon>
        <taxon>Alphaproteobacteria</taxon>
        <taxon>Caulobacterales</taxon>
        <taxon>Caulobacteraceae</taxon>
        <taxon>Asticcacaulis</taxon>
    </lineage>
</organism>
<dbReference type="Gene3D" id="3.30.70.100">
    <property type="match status" value="1"/>
</dbReference>
<dbReference type="STRING" id="715226.ABI_37070"/>
<dbReference type="Proteomes" id="UP000006512">
    <property type="component" value="Unassembled WGS sequence"/>
</dbReference>
<evidence type="ECO:0000259" key="1">
    <source>
        <dbReference type="PROSITE" id="PS51725"/>
    </source>
</evidence>
<gene>
    <name evidence="2" type="ORF">ABI_37070</name>
</gene>
<dbReference type="PANTHER" id="PTHR37811:SF2">
    <property type="entry name" value="ABM DOMAIN-CONTAINING PROTEIN"/>
    <property type="match status" value="1"/>
</dbReference>
<feature type="domain" description="ABM" evidence="1">
    <location>
        <begin position="12"/>
        <end position="98"/>
    </location>
</feature>
<evidence type="ECO:0000313" key="3">
    <source>
        <dbReference type="Proteomes" id="UP000006512"/>
    </source>
</evidence>
<keyword evidence="2" id="KW-0560">Oxidoreductase</keyword>
<dbReference type="RefSeq" id="WP_006274487.1">
    <property type="nucleotide sequence ID" value="NZ_GL883079.1"/>
</dbReference>
<protein>
    <submittedName>
        <fullName evidence="2">Antibiotic biosynthesis monooxygenase family protein</fullName>
    </submittedName>
</protein>
<dbReference type="PANTHER" id="PTHR37811">
    <property type="entry name" value="BLL5343 PROTEIN"/>
    <property type="match status" value="1"/>
</dbReference>
<dbReference type="eggNOG" id="COG2329">
    <property type="taxonomic scope" value="Bacteria"/>
</dbReference>
<keyword evidence="2" id="KW-0503">Monooxygenase</keyword>
<dbReference type="HOGENOM" id="CLU_127039_1_0_5"/>
<proteinExistence type="predicted"/>
<dbReference type="PROSITE" id="PS51725">
    <property type="entry name" value="ABM"/>
    <property type="match status" value="1"/>
</dbReference>
<evidence type="ECO:0000313" key="2">
    <source>
        <dbReference type="EMBL" id="EGF90676.1"/>
    </source>
</evidence>
<dbReference type="EMBL" id="GL883079">
    <property type="protein sequence ID" value="EGF90676.1"/>
    <property type="molecule type" value="Genomic_DNA"/>
</dbReference>
<dbReference type="Pfam" id="PF03992">
    <property type="entry name" value="ABM"/>
    <property type="match status" value="1"/>
</dbReference>
<keyword evidence="3" id="KW-1185">Reference proteome</keyword>
<reference evidence="3" key="1">
    <citation type="submission" date="2011-03" db="EMBL/GenBank/DDBJ databases">
        <title>Draft genome sequence of Brevundimonas diminuta.</title>
        <authorList>
            <person name="Brown P.J.B."/>
            <person name="Buechlein A."/>
            <person name="Hemmerich C."/>
            <person name="Brun Y.V."/>
        </authorList>
    </citation>
    <scope>NUCLEOTIDE SEQUENCE [LARGE SCALE GENOMIC DNA]</scope>
    <source>
        <strain evidence="3">C19</strain>
    </source>
</reference>
<dbReference type="InterPro" id="IPR011008">
    <property type="entry name" value="Dimeric_a/b-barrel"/>
</dbReference>
<sequence length="110" mass="12419">MSRFADTPAPPYYVVTFVSHRTEADDGYGDMADQMVALAAQQPGYLGVESARDAEGFGITNSYWADETSIIAWKRVADHLAAQKLGRTKWYERYITRVARVERAYGFEKS</sequence>
<accession>F4QR39</accession>
<name>F4QR39_9CAUL</name>
<dbReference type="InterPro" id="IPR007138">
    <property type="entry name" value="ABM_dom"/>
</dbReference>
<dbReference type="SUPFAM" id="SSF54909">
    <property type="entry name" value="Dimeric alpha+beta barrel"/>
    <property type="match status" value="1"/>
</dbReference>